<dbReference type="Pfam" id="PF03357">
    <property type="entry name" value="Snf7"/>
    <property type="match status" value="1"/>
</dbReference>
<evidence type="ECO:0000256" key="3">
    <source>
        <dbReference type="ARBA" id="ARBA00022448"/>
    </source>
</evidence>
<name>A0A9P7V5C0_9ASCO</name>
<proteinExistence type="inferred from homology"/>
<evidence type="ECO:0000256" key="5">
    <source>
        <dbReference type="ARBA" id="ARBA00022927"/>
    </source>
</evidence>
<dbReference type="GO" id="GO:0005771">
    <property type="term" value="C:multivesicular body"/>
    <property type="evidence" value="ECO:0007669"/>
    <property type="project" value="TreeGrafter"/>
</dbReference>
<keyword evidence="6" id="KW-0472">Membrane</keyword>
<evidence type="ECO:0000313" key="9">
    <source>
        <dbReference type="Proteomes" id="UP000790833"/>
    </source>
</evidence>
<accession>A0A9P7V5C0</accession>
<protein>
    <submittedName>
        <fullName evidence="8">Vacuolar protein sorting-associated protein 20</fullName>
    </submittedName>
</protein>
<dbReference type="AlphaFoldDB" id="A0A9P7V5C0"/>
<reference evidence="8" key="1">
    <citation type="submission" date="2021-03" db="EMBL/GenBank/DDBJ databases">
        <authorList>
            <person name="Palmer J.M."/>
        </authorList>
    </citation>
    <scope>NUCLEOTIDE SEQUENCE</scope>
    <source>
        <strain evidence="8">ARV_011</strain>
    </source>
</reference>
<gene>
    <name evidence="8" type="primary">VPS20</name>
    <name evidence="8" type="ORF">KQ657_003083</name>
</gene>
<evidence type="ECO:0000256" key="6">
    <source>
        <dbReference type="ARBA" id="ARBA00023136"/>
    </source>
</evidence>
<feature type="compositionally biased region" description="Basic and acidic residues" evidence="7">
    <location>
        <begin position="159"/>
        <end position="171"/>
    </location>
</feature>
<dbReference type="GO" id="GO:0015031">
    <property type="term" value="P:protein transport"/>
    <property type="evidence" value="ECO:0007669"/>
    <property type="project" value="UniProtKB-KW"/>
</dbReference>
<comment type="caution">
    <text evidence="8">The sequence shown here is derived from an EMBL/GenBank/DDBJ whole genome shotgun (WGS) entry which is preliminary data.</text>
</comment>
<organism evidence="8 9">
    <name type="scientific">Scheffersomyces spartinae</name>
    <dbReference type="NCBI Taxonomy" id="45513"/>
    <lineage>
        <taxon>Eukaryota</taxon>
        <taxon>Fungi</taxon>
        <taxon>Dikarya</taxon>
        <taxon>Ascomycota</taxon>
        <taxon>Saccharomycotina</taxon>
        <taxon>Pichiomycetes</taxon>
        <taxon>Debaryomycetaceae</taxon>
        <taxon>Scheffersomyces</taxon>
    </lineage>
</organism>
<evidence type="ECO:0000256" key="2">
    <source>
        <dbReference type="ARBA" id="ARBA00006190"/>
    </source>
</evidence>
<dbReference type="EMBL" id="JAHMUF010000028">
    <property type="protein sequence ID" value="KAG7191488.1"/>
    <property type="molecule type" value="Genomic_DNA"/>
</dbReference>
<keyword evidence="5" id="KW-0653">Protein transport</keyword>
<dbReference type="GO" id="GO:0032511">
    <property type="term" value="P:late endosome to vacuole transport via multivesicular body sorting pathway"/>
    <property type="evidence" value="ECO:0007669"/>
    <property type="project" value="TreeGrafter"/>
</dbReference>
<keyword evidence="9" id="KW-1185">Reference proteome</keyword>
<sequence length="214" mass="24681">MGQGGSKISDQDKAVYELKKQRDNILKYQARIQHVSDRQLELAKELLKSGLKERAKFYLGCRRHQEHLVKKSFDQLENIGLLINTIEFKLIERDVIYGLKVGNQTLQQLNSEFSVEKIDSILDDLEDNKIQVEQVLSLLGSLTNGEERDVDEELERLEQELGTKEEVKSDLPEMPDVPNREHMLPTVPDTEPESEQEEKKPEEAVEQREAILNS</sequence>
<comment type="similarity">
    <text evidence="2">Belongs to the SNF7 family.</text>
</comment>
<evidence type="ECO:0000256" key="1">
    <source>
        <dbReference type="ARBA" id="ARBA00004608"/>
    </source>
</evidence>
<evidence type="ECO:0000256" key="7">
    <source>
        <dbReference type="SAM" id="MobiDB-lite"/>
    </source>
</evidence>
<evidence type="ECO:0000256" key="4">
    <source>
        <dbReference type="ARBA" id="ARBA00022753"/>
    </source>
</evidence>
<dbReference type="PANTHER" id="PTHR22761:SF5">
    <property type="entry name" value="CHARGED MULTIVESICULAR BODY PROTEIN 6"/>
    <property type="match status" value="1"/>
</dbReference>
<dbReference type="OrthoDB" id="441172at2759"/>
<keyword evidence="4" id="KW-0967">Endosome</keyword>
<dbReference type="GeneID" id="66116457"/>
<dbReference type="GO" id="GO:0006900">
    <property type="term" value="P:vesicle budding from membrane"/>
    <property type="evidence" value="ECO:0007669"/>
    <property type="project" value="TreeGrafter"/>
</dbReference>
<evidence type="ECO:0000313" key="8">
    <source>
        <dbReference type="EMBL" id="KAG7191488.1"/>
    </source>
</evidence>
<feature type="compositionally biased region" description="Basic and acidic residues" evidence="7">
    <location>
        <begin position="197"/>
        <end position="214"/>
    </location>
</feature>
<dbReference type="GO" id="GO:0000815">
    <property type="term" value="C:ESCRT III complex"/>
    <property type="evidence" value="ECO:0007669"/>
    <property type="project" value="TreeGrafter"/>
</dbReference>
<dbReference type="Proteomes" id="UP000790833">
    <property type="component" value="Unassembled WGS sequence"/>
</dbReference>
<keyword evidence="3" id="KW-0813">Transport</keyword>
<feature type="region of interest" description="Disordered" evidence="7">
    <location>
        <begin position="159"/>
        <end position="214"/>
    </location>
</feature>
<dbReference type="RefSeq" id="XP_043047040.1">
    <property type="nucleotide sequence ID" value="XM_043193819.1"/>
</dbReference>
<comment type="subcellular location">
    <subcellularLocation>
        <location evidence="1">Endosome membrane</location>
    </subcellularLocation>
</comment>
<dbReference type="InterPro" id="IPR005024">
    <property type="entry name" value="Snf7_fam"/>
</dbReference>
<dbReference type="PANTHER" id="PTHR22761">
    <property type="entry name" value="CHARGED MULTIVESICULAR BODY PROTEIN"/>
    <property type="match status" value="1"/>
</dbReference>